<accession>W2XXF9</accession>
<protein>
    <submittedName>
        <fullName evidence="2">Uncharacterized protein</fullName>
    </submittedName>
</protein>
<gene>
    <name evidence="2" type="ORF">F442_23195</name>
</gene>
<organism evidence="2 3">
    <name type="scientific">Phytophthora nicotianae P10297</name>
    <dbReference type="NCBI Taxonomy" id="1317064"/>
    <lineage>
        <taxon>Eukaryota</taxon>
        <taxon>Sar</taxon>
        <taxon>Stramenopiles</taxon>
        <taxon>Oomycota</taxon>
        <taxon>Peronosporomycetes</taxon>
        <taxon>Peronosporales</taxon>
        <taxon>Peronosporaceae</taxon>
        <taxon>Phytophthora</taxon>
    </lineage>
</organism>
<comment type="caution">
    <text evidence="2">The sequence shown here is derived from an EMBL/GenBank/DDBJ whole genome shotgun (WGS) entry which is preliminary data.</text>
</comment>
<sequence length="66" mass="7863">MVWDVNKRTPAMMYDRLNVVKATSQADKSYHIYINYLSFYEFIMVQRTILFTFMGQSSKLTKKLSI</sequence>
<name>W2XXF9_PHYNI</name>
<dbReference type="AlphaFoldDB" id="W2XXF9"/>
<keyword evidence="1" id="KW-0472">Membrane</keyword>
<evidence type="ECO:0000313" key="3">
    <source>
        <dbReference type="Proteomes" id="UP000018948"/>
    </source>
</evidence>
<dbReference type="Proteomes" id="UP000018948">
    <property type="component" value="Unassembled WGS sequence"/>
</dbReference>
<dbReference type="EMBL" id="ANIY01005777">
    <property type="protein sequence ID" value="ETP27530.1"/>
    <property type="molecule type" value="Genomic_DNA"/>
</dbReference>
<feature type="transmembrane region" description="Helical" evidence="1">
    <location>
        <begin position="33"/>
        <end position="53"/>
    </location>
</feature>
<keyword evidence="1" id="KW-1133">Transmembrane helix</keyword>
<reference evidence="2 3" key="1">
    <citation type="submission" date="2013-11" db="EMBL/GenBank/DDBJ databases">
        <title>The Genome Sequence of Phytophthora parasitica P10297.</title>
        <authorList>
            <consortium name="The Broad Institute Genomics Platform"/>
            <person name="Russ C."/>
            <person name="Tyler B."/>
            <person name="Panabieres F."/>
            <person name="Shan W."/>
            <person name="Tripathy S."/>
            <person name="Grunwald N."/>
            <person name="Machado M."/>
            <person name="Johnson C.S."/>
            <person name="Walker B."/>
            <person name="Young S.K."/>
            <person name="Zeng Q."/>
            <person name="Gargeya S."/>
            <person name="Fitzgerald M."/>
            <person name="Haas B."/>
            <person name="Abouelleil A."/>
            <person name="Allen A.W."/>
            <person name="Alvarado L."/>
            <person name="Arachchi H.M."/>
            <person name="Berlin A.M."/>
            <person name="Chapman S.B."/>
            <person name="Gainer-Dewar J."/>
            <person name="Goldberg J."/>
            <person name="Griggs A."/>
            <person name="Gujja S."/>
            <person name="Hansen M."/>
            <person name="Howarth C."/>
            <person name="Imamovic A."/>
            <person name="Ireland A."/>
            <person name="Larimer J."/>
            <person name="McCowan C."/>
            <person name="Murphy C."/>
            <person name="Pearson M."/>
            <person name="Poon T.W."/>
            <person name="Priest M."/>
            <person name="Roberts A."/>
            <person name="Saif S."/>
            <person name="Shea T."/>
            <person name="Sisk P."/>
            <person name="Sykes S."/>
            <person name="Wortman J."/>
            <person name="Nusbaum C."/>
            <person name="Birren B."/>
        </authorList>
    </citation>
    <scope>NUCLEOTIDE SEQUENCE [LARGE SCALE GENOMIC DNA]</scope>
    <source>
        <strain evidence="2 3">P10297</strain>
    </source>
</reference>
<evidence type="ECO:0000313" key="2">
    <source>
        <dbReference type="EMBL" id="ETP27530.1"/>
    </source>
</evidence>
<keyword evidence="1" id="KW-0812">Transmembrane</keyword>
<evidence type="ECO:0000256" key="1">
    <source>
        <dbReference type="SAM" id="Phobius"/>
    </source>
</evidence>
<proteinExistence type="predicted"/>